<dbReference type="InterPro" id="IPR012910">
    <property type="entry name" value="Plug_dom"/>
</dbReference>
<gene>
    <name evidence="15" type="ORF">COA71_05440</name>
</gene>
<keyword evidence="7 9" id="KW-0472">Membrane</keyword>
<dbReference type="GO" id="GO:0009279">
    <property type="term" value="C:cell outer membrane"/>
    <property type="evidence" value="ECO:0007669"/>
    <property type="project" value="UniProtKB-SubCell"/>
</dbReference>
<evidence type="ECO:0000256" key="4">
    <source>
        <dbReference type="ARBA" id="ARBA00022692"/>
    </source>
</evidence>
<keyword evidence="6 11" id="KW-0798">TonB box</keyword>
<feature type="domain" description="TonB-dependent receptor-like beta-barrel" evidence="13">
    <location>
        <begin position="287"/>
        <end position="635"/>
    </location>
</feature>
<accession>A0A2A5CGE6</accession>
<name>A0A2A5CGE6_9GAMM</name>
<keyword evidence="4 9" id="KW-0812">Transmembrane</keyword>
<feature type="chain" id="PRO_5012336657" evidence="12">
    <location>
        <begin position="21"/>
        <end position="682"/>
    </location>
</feature>
<dbReference type="InterPro" id="IPR000531">
    <property type="entry name" value="Beta-barrel_TonB"/>
</dbReference>
<dbReference type="GO" id="GO:0044718">
    <property type="term" value="P:siderophore transmembrane transport"/>
    <property type="evidence" value="ECO:0007669"/>
    <property type="project" value="TreeGrafter"/>
</dbReference>
<dbReference type="InterPro" id="IPR010917">
    <property type="entry name" value="TonB_rcpt_CS"/>
</dbReference>
<evidence type="ECO:0000259" key="14">
    <source>
        <dbReference type="Pfam" id="PF07715"/>
    </source>
</evidence>
<comment type="similarity">
    <text evidence="9 11">Belongs to the TonB-dependent receptor family.</text>
</comment>
<reference evidence="16" key="1">
    <citation type="submission" date="2017-08" db="EMBL/GenBank/DDBJ databases">
        <title>A dynamic microbial community with high functional redundancy inhabits the cold, oxic subseafloor aquifer.</title>
        <authorList>
            <person name="Tully B.J."/>
            <person name="Wheat C.G."/>
            <person name="Glazer B.T."/>
            <person name="Huber J.A."/>
        </authorList>
    </citation>
    <scope>NUCLEOTIDE SEQUENCE [LARGE SCALE GENOMIC DNA]</scope>
</reference>
<dbReference type="Pfam" id="PF07715">
    <property type="entry name" value="Plug"/>
    <property type="match status" value="1"/>
</dbReference>
<evidence type="ECO:0000256" key="7">
    <source>
        <dbReference type="ARBA" id="ARBA00023136"/>
    </source>
</evidence>
<evidence type="ECO:0000259" key="13">
    <source>
        <dbReference type="Pfam" id="PF00593"/>
    </source>
</evidence>
<evidence type="ECO:0000256" key="3">
    <source>
        <dbReference type="ARBA" id="ARBA00022452"/>
    </source>
</evidence>
<evidence type="ECO:0000256" key="8">
    <source>
        <dbReference type="ARBA" id="ARBA00023237"/>
    </source>
</evidence>
<evidence type="ECO:0000256" key="5">
    <source>
        <dbReference type="ARBA" id="ARBA00022729"/>
    </source>
</evidence>
<evidence type="ECO:0000256" key="6">
    <source>
        <dbReference type="ARBA" id="ARBA00023077"/>
    </source>
</evidence>
<evidence type="ECO:0000313" key="15">
    <source>
        <dbReference type="EMBL" id="PCJ42937.1"/>
    </source>
</evidence>
<keyword evidence="2 9" id="KW-0813">Transport</keyword>
<dbReference type="SUPFAM" id="SSF56935">
    <property type="entry name" value="Porins"/>
    <property type="match status" value="1"/>
</dbReference>
<sequence length="682" mass="75062">MTMKTKLLLLSSVLMAGANAQEADFELIVQGVHVRDSETALPVTLLSEEEIRAVASANLGDTLSMQPGINNSSFGPAVGQPVIRGQQGRRVMSLTNGMANADASGNSADHATTVEPMLATGVEVLRGPSTLLYGGGAIGGVINVLDNRFADSVLEKPMFSIEGRHDTATDMKTFVGSLSVPVGNFVWHIDATDRQWNDVEIPGLAIHPDYLEEEHEEHEEVENTNGFIANSRGETQAATLGLSYVLDNGFIGFSFNRMTNEYGLPPGVHGHHEEEEGGAEEEHGAENIFIDMERERYDFIASLNDLSPWVESLNYRLSYTDYEHAEMEGPGLIGTQFSNDSWQQRLQLTHREMGNWHGVFGLQHSDETFSAVGEESFIPETDINSFGIFLIEALHANAFTYEFGLRFNQDELDPQAGGVLKRSFSTQSYSGSVLWDTNAQASLGLAYSHSERAPSTEELFSNVGLVSVGDCVIHFATGSCEIGNINLNEERSNNLDLSLYLSLLRLDATFTLFFNKFDDYIYQANTGIEVDEFSVRAYQNNGADFYGMEMDMVFPITNDWSVRFFGDTVTGKLENDNYVPRLPPYRLGSELIFSTAALNASLSVLNAADQNNSGFGEIATAGYTRWDVAIDYALPSISNGELILFSKVKNITNEEIRLSTSFLRGFAPESGRSLELGVRYSF</sequence>
<organism evidence="15 16">
    <name type="scientific">SAR86 cluster bacterium</name>
    <dbReference type="NCBI Taxonomy" id="2030880"/>
    <lineage>
        <taxon>Bacteria</taxon>
        <taxon>Pseudomonadati</taxon>
        <taxon>Pseudomonadota</taxon>
        <taxon>Gammaproteobacteria</taxon>
        <taxon>SAR86 cluster</taxon>
    </lineage>
</organism>
<keyword evidence="15" id="KW-0675">Receptor</keyword>
<evidence type="ECO:0000256" key="12">
    <source>
        <dbReference type="SAM" id="SignalP"/>
    </source>
</evidence>
<evidence type="ECO:0000256" key="11">
    <source>
        <dbReference type="RuleBase" id="RU003357"/>
    </source>
</evidence>
<feature type="domain" description="TonB-dependent receptor plug" evidence="14">
    <location>
        <begin position="37"/>
        <end position="141"/>
    </location>
</feature>
<keyword evidence="3 9" id="KW-1134">Transmembrane beta strand</keyword>
<keyword evidence="8 9" id="KW-0998">Cell outer membrane</keyword>
<evidence type="ECO:0000313" key="16">
    <source>
        <dbReference type="Proteomes" id="UP000228987"/>
    </source>
</evidence>
<dbReference type="InterPro" id="IPR039426">
    <property type="entry name" value="TonB-dep_rcpt-like"/>
</dbReference>
<dbReference type="PANTHER" id="PTHR30069">
    <property type="entry name" value="TONB-DEPENDENT OUTER MEMBRANE RECEPTOR"/>
    <property type="match status" value="1"/>
</dbReference>
<dbReference type="Proteomes" id="UP000228987">
    <property type="component" value="Unassembled WGS sequence"/>
</dbReference>
<dbReference type="PANTHER" id="PTHR30069:SF40">
    <property type="entry name" value="TONB-DEPENDENT RECEPTOR NMB0964-RELATED"/>
    <property type="match status" value="1"/>
</dbReference>
<dbReference type="Pfam" id="PF00593">
    <property type="entry name" value="TonB_dep_Rec_b-barrel"/>
    <property type="match status" value="1"/>
</dbReference>
<evidence type="ECO:0000256" key="2">
    <source>
        <dbReference type="ARBA" id="ARBA00022448"/>
    </source>
</evidence>
<dbReference type="GO" id="GO:0015344">
    <property type="term" value="F:siderophore uptake transmembrane transporter activity"/>
    <property type="evidence" value="ECO:0007669"/>
    <property type="project" value="TreeGrafter"/>
</dbReference>
<dbReference type="Gene3D" id="2.40.170.20">
    <property type="entry name" value="TonB-dependent receptor, beta-barrel domain"/>
    <property type="match status" value="1"/>
</dbReference>
<dbReference type="Gene3D" id="2.170.130.10">
    <property type="entry name" value="TonB-dependent receptor, plug domain"/>
    <property type="match status" value="1"/>
</dbReference>
<dbReference type="AlphaFoldDB" id="A0A2A5CGE6"/>
<dbReference type="EMBL" id="NVWI01000002">
    <property type="protein sequence ID" value="PCJ42937.1"/>
    <property type="molecule type" value="Genomic_DNA"/>
</dbReference>
<evidence type="ECO:0000256" key="10">
    <source>
        <dbReference type="PROSITE-ProRule" id="PRU10144"/>
    </source>
</evidence>
<dbReference type="PROSITE" id="PS01156">
    <property type="entry name" value="TONB_DEPENDENT_REC_2"/>
    <property type="match status" value="1"/>
</dbReference>
<keyword evidence="5 12" id="KW-0732">Signal</keyword>
<dbReference type="InterPro" id="IPR036942">
    <property type="entry name" value="Beta-barrel_TonB_sf"/>
</dbReference>
<comment type="caution">
    <text evidence="15">The sequence shown here is derived from an EMBL/GenBank/DDBJ whole genome shotgun (WGS) entry which is preliminary data.</text>
</comment>
<feature type="signal peptide" evidence="12">
    <location>
        <begin position="1"/>
        <end position="20"/>
    </location>
</feature>
<protein>
    <submittedName>
        <fullName evidence="15">TonB-dependent receptor</fullName>
    </submittedName>
</protein>
<feature type="short sequence motif" description="TonB C-terminal box" evidence="10">
    <location>
        <begin position="665"/>
        <end position="682"/>
    </location>
</feature>
<dbReference type="PROSITE" id="PS52016">
    <property type="entry name" value="TONB_DEPENDENT_REC_3"/>
    <property type="match status" value="1"/>
</dbReference>
<evidence type="ECO:0000256" key="1">
    <source>
        <dbReference type="ARBA" id="ARBA00004571"/>
    </source>
</evidence>
<proteinExistence type="inferred from homology"/>
<dbReference type="InterPro" id="IPR037066">
    <property type="entry name" value="Plug_dom_sf"/>
</dbReference>
<comment type="subcellular location">
    <subcellularLocation>
        <location evidence="1 9">Cell outer membrane</location>
        <topology evidence="1 9">Multi-pass membrane protein</topology>
    </subcellularLocation>
</comment>
<evidence type="ECO:0000256" key="9">
    <source>
        <dbReference type="PROSITE-ProRule" id="PRU01360"/>
    </source>
</evidence>